<evidence type="ECO:0008006" key="4">
    <source>
        <dbReference type="Google" id="ProtNLM"/>
    </source>
</evidence>
<keyword evidence="3" id="KW-1185">Reference proteome</keyword>
<reference evidence="2 3" key="1">
    <citation type="submission" date="2020-09" db="EMBL/GenBank/DDBJ databases">
        <authorList>
            <person name="Kim M.K."/>
        </authorList>
    </citation>
    <scope>NUCLEOTIDE SEQUENCE [LARGE SCALE GENOMIC DNA]</scope>
    <source>
        <strain evidence="2 3">BT646</strain>
    </source>
</reference>
<sequence length="240" mass="26964">MKRAFLLSAAALVALPAALRAQRLEAIGVGASFNISQTWARESTIQVDKYLFRADDDGARLDDTGNRYSLFARLKLGAGRVFVQPEVAYTSVLGNQSSITYFDNPLSPYPNIFYLYPRLRRFEVAGLAGVRIGRRQKTYLLAGPVLARYVAPERQGSATAIEALQASIYGSQLPTQVLGQLGIGWQLGRFDLNARYERSLTPYSREFKFQGQTYAYRQRSGQALFTAGFLLHDQHRPWRK</sequence>
<dbReference type="Proteomes" id="UP000642468">
    <property type="component" value="Unassembled WGS sequence"/>
</dbReference>
<dbReference type="RefSeq" id="WP_190784817.1">
    <property type="nucleotide sequence ID" value="NZ_JACWZZ010000002.1"/>
</dbReference>
<organism evidence="2 3">
    <name type="scientific">Hymenobacter duratus</name>
    <dbReference type="NCBI Taxonomy" id="2771356"/>
    <lineage>
        <taxon>Bacteria</taxon>
        <taxon>Pseudomonadati</taxon>
        <taxon>Bacteroidota</taxon>
        <taxon>Cytophagia</taxon>
        <taxon>Cytophagales</taxon>
        <taxon>Hymenobacteraceae</taxon>
        <taxon>Hymenobacter</taxon>
    </lineage>
</organism>
<dbReference type="EMBL" id="JACWZZ010000002">
    <property type="protein sequence ID" value="MBD2715858.1"/>
    <property type="molecule type" value="Genomic_DNA"/>
</dbReference>
<feature type="signal peptide" evidence="1">
    <location>
        <begin position="1"/>
        <end position="21"/>
    </location>
</feature>
<evidence type="ECO:0000313" key="3">
    <source>
        <dbReference type="Proteomes" id="UP000642468"/>
    </source>
</evidence>
<name>A0ABR8JJH1_9BACT</name>
<keyword evidence="1" id="KW-0732">Signal</keyword>
<gene>
    <name evidence="2" type="ORF">IC231_12495</name>
</gene>
<accession>A0ABR8JJH1</accession>
<evidence type="ECO:0000256" key="1">
    <source>
        <dbReference type="SAM" id="SignalP"/>
    </source>
</evidence>
<proteinExistence type="predicted"/>
<evidence type="ECO:0000313" key="2">
    <source>
        <dbReference type="EMBL" id="MBD2715858.1"/>
    </source>
</evidence>
<comment type="caution">
    <text evidence="2">The sequence shown here is derived from an EMBL/GenBank/DDBJ whole genome shotgun (WGS) entry which is preliminary data.</text>
</comment>
<feature type="chain" id="PRO_5047051315" description="PorT family protein" evidence="1">
    <location>
        <begin position="22"/>
        <end position="240"/>
    </location>
</feature>
<protein>
    <recommendedName>
        <fullName evidence="4">PorT family protein</fullName>
    </recommendedName>
</protein>